<dbReference type="AlphaFoldDB" id="A0A1B9DTD6"/>
<comment type="caution">
    <text evidence="3">The sequence shown here is derived from an EMBL/GenBank/DDBJ whole genome shotgun (WGS) entry which is preliminary data.</text>
</comment>
<dbReference type="GO" id="GO:0003677">
    <property type="term" value="F:DNA binding"/>
    <property type="evidence" value="ECO:0007669"/>
    <property type="project" value="UniProtKB-KW"/>
</dbReference>
<dbReference type="Proteomes" id="UP000182367">
    <property type="component" value="Unassembled WGS sequence"/>
</dbReference>
<dbReference type="PANTHER" id="PTHR43236">
    <property type="entry name" value="ANTITOXIN HIGA1"/>
    <property type="match status" value="1"/>
</dbReference>
<reference evidence="2 7" key="4">
    <citation type="submission" date="2019-07" db="EMBL/GenBank/DDBJ databases">
        <title>Whole genome shotgun sequence of Flavobacterium glycines NBRC 105008.</title>
        <authorList>
            <person name="Hosoyama A."/>
            <person name="Uohara A."/>
            <person name="Ohji S."/>
            <person name="Ichikawa N."/>
        </authorList>
    </citation>
    <scope>NUCLEOTIDE SEQUENCE [LARGE SCALE GENOMIC DNA]</scope>
    <source>
        <strain evidence="2 7">NBRC 105008</strain>
    </source>
</reference>
<keyword evidence="2" id="KW-0238">DNA-binding</keyword>
<gene>
    <name evidence="3" type="ORF">FBGL_04220</name>
    <name evidence="2" type="ORF">FGL01_09680</name>
    <name evidence="4" type="ORF">SAMN05192550_0743</name>
</gene>
<dbReference type="PANTHER" id="PTHR43236:SF2">
    <property type="entry name" value="BLL0069 PROTEIN"/>
    <property type="match status" value="1"/>
</dbReference>
<dbReference type="RefSeq" id="WP_066325642.1">
    <property type="nucleotide sequence ID" value="NZ_BJVF01000001.1"/>
</dbReference>
<evidence type="ECO:0000313" key="5">
    <source>
        <dbReference type="Proteomes" id="UP000093226"/>
    </source>
</evidence>
<dbReference type="EMBL" id="BJVF01000001">
    <property type="protein sequence ID" value="GEL10229.1"/>
    <property type="molecule type" value="Genomic_DNA"/>
</dbReference>
<keyword evidence="6" id="KW-1185">Reference proteome</keyword>
<reference evidence="4 6" key="3">
    <citation type="submission" date="2016-10" db="EMBL/GenBank/DDBJ databases">
        <authorList>
            <person name="Varghese N."/>
            <person name="Submissions S."/>
        </authorList>
    </citation>
    <scope>NUCLEOTIDE SEQUENCE [LARGE SCALE GENOMIC DNA]</scope>
    <source>
        <strain evidence="4 6">Gm-149</strain>
    </source>
</reference>
<dbReference type="EMBL" id="FNEO01000001">
    <property type="protein sequence ID" value="SDI76078.1"/>
    <property type="molecule type" value="Genomic_DNA"/>
</dbReference>
<evidence type="ECO:0000313" key="3">
    <source>
        <dbReference type="EMBL" id="OCB72948.1"/>
    </source>
</evidence>
<evidence type="ECO:0000313" key="6">
    <source>
        <dbReference type="Proteomes" id="UP000182367"/>
    </source>
</evidence>
<dbReference type="EMBL" id="LVEO01000008">
    <property type="protein sequence ID" value="OCB72948.1"/>
    <property type="molecule type" value="Genomic_DNA"/>
</dbReference>
<evidence type="ECO:0000313" key="2">
    <source>
        <dbReference type="EMBL" id="GEL10229.1"/>
    </source>
</evidence>
<reference evidence="3" key="2">
    <citation type="submission" date="2016-03" db="EMBL/GenBank/DDBJ databases">
        <authorList>
            <person name="Ploux O."/>
        </authorList>
    </citation>
    <scope>NUCLEOTIDE SEQUENCE</scope>
    <source>
        <strain evidence="3">NBRC 105008</strain>
    </source>
</reference>
<dbReference type="Pfam" id="PF06114">
    <property type="entry name" value="Peptidase_M78"/>
    <property type="match status" value="1"/>
</dbReference>
<evidence type="ECO:0000313" key="4">
    <source>
        <dbReference type="EMBL" id="SDI76078.1"/>
    </source>
</evidence>
<dbReference type="InterPro" id="IPR010359">
    <property type="entry name" value="IrrE_HExxH"/>
</dbReference>
<dbReference type="InterPro" id="IPR052345">
    <property type="entry name" value="Rad_response_metalloprotease"/>
</dbReference>
<reference evidence="5" key="1">
    <citation type="submission" date="2016-03" db="EMBL/GenBank/DDBJ databases">
        <title>Draft genome sequence of Paenibacillus glacialis DSM 22343.</title>
        <authorList>
            <person name="Shin S.-K."/>
            <person name="Yi H."/>
        </authorList>
    </citation>
    <scope>NUCLEOTIDE SEQUENCE [LARGE SCALE GENOMIC DNA]</scope>
    <source>
        <strain evidence="5">NBRC 105008</strain>
    </source>
</reference>
<name>A0A1B9DTD6_9FLAO</name>
<dbReference type="STRING" id="551990.SAMN05192550_0743"/>
<organism evidence="3 5">
    <name type="scientific">Flavobacterium glycines</name>
    <dbReference type="NCBI Taxonomy" id="551990"/>
    <lineage>
        <taxon>Bacteria</taxon>
        <taxon>Pseudomonadati</taxon>
        <taxon>Bacteroidota</taxon>
        <taxon>Flavobacteriia</taxon>
        <taxon>Flavobacteriales</taxon>
        <taxon>Flavobacteriaceae</taxon>
        <taxon>Flavobacterium</taxon>
    </lineage>
</organism>
<protein>
    <submittedName>
        <fullName evidence="2">DNA-binding protein</fullName>
    </submittedName>
</protein>
<sequence length="376" mass="43522">MRTEVNINPTMLTWAIARAGFELHDFLLKFPNVQKWIENIKNPTVKQLEEFANRVHIPFGYLFLSEPPQENIPFPFFRTESNQTTKVSLNVYDTILILQRRQDWLTDYLIENEEEPLSFVGKFNNNTAFETIVTDIRKTLGLHKEWANEFQTFEDTLSFITHKIEEIGVIINFNGVVENNTHRPIPVKECRGFVIVNEMAPFMFINAADAKAAQLFTIIHELAHIWIGESAGFDNQNLQPANDPIEKLCDQVAAEFLVPMKSFMRIWNEKPSIDYAKRYFKVSPIVIARRALDLGLITKAEFFQFYNAYMQGIQNKKDNQGGGGDFYATARKRISVSFASYVNQAVKQNKLLYRDAYKITGLRGETFQTFVTQHLH</sequence>
<evidence type="ECO:0000313" key="7">
    <source>
        <dbReference type="Proteomes" id="UP000321579"/>
    </source>
</evidence>
<dbReference type="OrthoDB" id="9796786at2"/>
<evidence type="ECO:0000259" key="1">
    <source>
        <dbReference type="Pfam" id="PF06114"/>
    </source>
</evidence>
<dbReference type="Proteomes" id="UP000093226">
    <property type="component" value="Unassembled WGS sequence"/>
</dbReference>
<dbReference type="Gene3D" id="1.10.10.2910">
    <property type="match status" value="1"/>
</dbReference>
<feature type="domain" description="IrrE N-terminal-like" evidence="1">
    <location>
        <begin position="185"/>
        <end position="291"/>
    </location>
</feature>
<proteinExistence type="predicted"/>
<dbReference type="Proteomes" id="UP000321579">
    <property type="component" value="Unassembled WGS sequence"/>
</dbReference>
<accession>A0A1B9DTD6</accession>